<dbReference type="SUPFAM" id="SSF49464">
    <property type="entry name" value="Carboxypeptidase regulatory domain-like"/>
    <property type="match status" value="1"/>
</dbReference>
<dbReference type="InterPro" id="IPR001434">
    <property type="entry name" value="OmcB-like_DUF11"/>
</dbReference>
<dbReference type="EMBL" id="CP136594">
    <property type="protein sequence ID" value="WOE73898.1"/>
    <property type="molecule type" value="Genomic_DNA"/>
</dbReference>
<keyword evidence="4" id="KW-1185">Reference proteome</keyword>
<dbReference type="InterPro" id="IPR008969">
    <property type="entry name" value="CarboxyPept-like_regulatory"/>
</dbReference>
<dbReference type="Pfam" id="PF01345">
    <property type="entry name" value="DUF11"/>
    <property type="match status" value="1"/>
</dbReference>
<reference evidence="3 4" key="1">
    <citation type="submission" date="2023-10" db="EMBL/GenBank/DDBJ databases">
        <title>Complete genome sequence of a Sphingomonadaceae bacterium.</title>
        <authorList>
            <person name="Yan C."/>
        </authorList>
    </citation>
    <scope>NUCLEOTIDE SEQUENCE [LARGE SCALE GENOMIC DNA]</scope>
    <source>
        <strain evidence="3 4">SCSIO 66989</strain>
    </source>
</reference>
<dbReference type="RefSeq" id="WP_317080126.1">
    <property type="nucleotide sequence ID" value="NZ_CP136594.1"/>
</dbReference>
<dbReference type="KEGG" id="acoa:RB602_08460"/>
<sequence length="1701" mass="185432">MKALATFVKPIALAIAGLGLALPIGEATAQTISNTATIEWDGIGGRISRPSNQVDFAIEEPPEDPITITTFQFDDPPGAVQMDLPPTQCRTNDGSIPVEFSGVFSGIQTSPASLAPRTAITPNEPLVILLNAQARNTDASLVERFDIELVTKAGDREVITVTETAANSGEFVGYINTIAVPPAAVERNCVLSVAPGSALQIDILDDVGGNLLSTLDVEVLIDPFGVVFDSYDGAPVSGARVTLIDNATGRPAEVFGNDGVSAFPSTIISGSTVTDSSGATYEFDPGHYRFPFARPGDYRVVVEPPEPYTWASERTAQELAPLRRPDGEPFIIDDGSYGGIFNLSDPEPVQLDIPLDQPGAAISLEKTVSANLAIPGDVLQYRITVSNNDPLLNTGTVTITDELPIALRLRADTIRYNGERIAADITPDGRRFTVIVPALGPGGAGLLTYLTEVRPDALPGDIVNQATARGSRGTQSNIAEAFTRIARDAISDRFTITGRITDGACTVDPRGANGIAGVRVMMQDGRFAITDQDGRYHFEGVLPGLHVVQVDPSTFPLDMEPVNCAQNTRSAGSNISRFVEGQGGMLKRADFRARKTTAREAPESSAPVKVRPKVLTDQEAAGSDRDWFAGEQAGIGWLFPTPDHNPRSKAIRVAIKHMPGQSVDLTINGEMVDALTYEGVRKSPDGRWVVSLWRGIGLRDRTNTLRARVLNRGGNVVEELTRDVHYSASPLNAEFLKQESVLIADGITRPVIAVRLTDRDGKPVRNGAVGDFAVPAPYTPAIEVDAQQAEQLSGLERARPVWRVQGDEGIAYIELAPTTASGTVSVDFNFQDGEVSRPQRVETWLEPGDRPWTVVGFAAGTVGFNTLDSRLEALADDDDSINLDGRVALYAKGKILGKWLLTMAYDSDKERDETDFGGVIDPRSYYTIYADRSEQRFDAASLRRLYIRLERPQFYALFGDYETGLGESQLSRYQRAFNGIKAEYRSDQVSATVFGADTPFRFRREEIQGNGLTGPYALSARDIIINSERIVLQVRDRFRSERIVNETQLTRHIDYDIDYIAGTLRFREPVLSRINLDPQFIIAEYEVDGVGQRATNAGGRVSWRSKDQKLQVAATAIHDETADTSTNLGGVDLRYRPDLKTEVRAEFAVTDGESDTATGQPDAGTATAWLVEAEHHGADFDILAYVRRQSNNFGLGQQNAVESGTRKFGVDTRYRFTDKVNLAVTGYQEDFLITDARRRAASAELEYRADKTSLRGGVTHAEDRFADGRINRSTIATFGGSQRLLDNKLELDAQTSFAIGGQDESTDFPARHRLGARYAITKDVRILGSYEITDGENFDAQNAQIGFEVTPWAGGRFLATANQQDISEFGPRSFAAYGFSQSLKLSEKWSVDFSLDGNQTLNGAIDEANVINPLQPVASGGFLPQTGGLTEDFVAVTAGATYRHKNWSWASRAEYRAGGLGDRYGFTSAALKQIGNGSNLGGLFSYFRAEQDGGPRTDTIEGELSWAHRPDNSRWSWLQRLEFREDSVRNAVAGEAGPIGGALLTVDGDVTSRRLINSVSINYTPIDERDGTLGSRDRSFVERGEYSIFWGTRYVFDRFGPDDVEGWSNVVGADFRFDLSDTIDAGAAGTVRIGTNADSIAWAGGPTIGVTPFQNGYISVGYNFVGFEDRDFEESRYTRSGPFVTFRLKFDQQSIANLLGR</sequence>
<proteinExistence type="predicted"/>
<evidence type="ECO:0000256" key="1">
    <source>
        <dbReference type="SAM" id="SignalP"/>
    </source>
</evidence>
<keyword evidence="1" id="KW-0732">Signal</keyword>
<dbReference type="SUPFAM" id="SSF49452">
    <property type="entry name" value="Starch-binding domain-like"/>
    <property type="match status" value="1"/>
</dbReference>
<dbReference type="Gene3D" id="2.60.40.10">
    <property type="entry name" value="Immunoglobulins"/>
    <property type="match status" value="1"/>
</dbReference>
<dbReference type="NCBIfam" id="TIGR01451">
    <property type="entry name" value="B_ant_repeat"/>
    <property type="match status" value="1"/>
</dbReference>
<evidence type="ECO:0000259" key="2">
    <source>
        <dbReference type="Pfam" id="PF01345"/>
    </source>
</evidence>
<feature type="domain" description="DUF11" evidence="2">
    <location>
        <begin position="362"/>
        <end position="475"/>
    </location>
</feature>
<feature type="chain" id="PRO_5041729798" description="DUF11 domain-containing protein" evidence="1">
    <location>
        <begin position="30"/>
        <end position="1701"/>
    </location>
</feature>
<gene>
    <name evidence="3" type="ORF">RB602_08460</name>
</gene>
<protein>
    <recommendedName>
        <fullName evidence="2">DUF11 domain-containing protein</fullName>
    </recommendedName>
</protein>
<name>A0AA97F5W4_9SPHN</name>
<accession>A0AA97F5W4</accession>
<organism evidence="3 4">
    <name type="scientific">Alterisphingorhabdus coralli</name>
    <dbReference type="NCBI Taxonomy" id="3071408"/>
    <lineage>
        <taxon>Bacteria</taxon>
        <taxon>Pseudomonadati</taxon>
        <taxon>Pseudomonadota</taxon>
        <taxon>Alphaproteobacteria</taxon>
        <taxon>Sphingomonadales</taxon>
        <taxon>Sphingomonadaceae</taxon>
        <taxon>Alterisphingorhabdus (ex Yan et al. 2024)</taxon>
    </lineage>
</organism>
<dbReference type="Proteomes" id="UP001302429">
    <property type="component" value="Chromosome"/>
</dbReference>
<feature type="signal peptide" evidence="1">
    <location>
        <begin position="1"/>
        <end position="29"/>
    </location>
</feature>
<dbReference type="GO" id="GO:0030246">
    <property type="term" value="F:carbohydrate binding"/>
    <property type="evidence" value="ECO:0007669"/>
    <property type="project" value="InterPro"/>
</dbReference>
<evidence type="ECO:0000313" key="3">
    <source>
        <dbReference type="EMBL" id="WOE73898.1"/>
    </source>
</evidence>
<dbReference type="InterPro" id="IPR013783">
    <property type="entry name" value="Ig-like_fold"/>
</dbReference>
<dbReference type="InterPro" id="IPR013784">
    <property type="entry name" value="Carb-bd-like_fold"/>
</dbReference>
<evidence type="ECO:0000313" key="4">
    <source>
        <dbReference type="Proteomes" id="UP001302429"/>
    </source>
</evidence>
<dbReference type="InterPro" id="IPR047589">
    <property type="entry name" value="DUF11_rpt"/>
</dbReference>